<dbReference type="Gene3D" id="3.30.1780.10">
    <property type="entry name" value="ornithine cyclodeaminase, domain 1"/>
    <property type="match status" value="1"/>
</dbReference>
<dbReference type="AlphaFoldDB" id="A0A7C6Z6G0"/>
<reference evidence="1 2" key="1">
    <citation type="journal article" date="2020" name="Biotechnol. Biofuels">
        <title>New insights from the biogas microbiome by comprehensive genome-resolved metagenomics of nearly 1600 species originating from multiple anaerobic digesters.</title>
        <authorList>
            <person name="Campanaro S."/>
            <person name="Treu L."/>
            <person name="Rodriguez-R L.M."/>
            <person name="Kovalovszki A."/>
            <person name="Ziels R.M."/>
            <person name="Maus I."/>
            <person name="Zhu X."/>
            <person name="Kougias P.G."/>
            <person name="Basile A."/>
            <person name="Luo G."/>
            <person name="Schluter A."/>
            <person name="Konstantinidis K.T."/>
            <person name="Angelidaki I."/>
        </authorList>
    </citation>
    <scope>NUCLEOTIDE SEQUENCE [LARGE SCALE GENOMIC DNA]</scope>
    <source>
        <strain evidence="1">AS05jafATM_4</strain>
    </source>
</reference>
<comment type="caution">
    <text evidence="1">The sequence shown here is derived from an EMBL/GenBank/DDBJ whole genome shotgun (WGS) entry which is preliminary data.</text>
</comment>
<dbReference type="InterPro" id="IPR036291">
    <property type="entry name" value="NAD(P)-bd_dom_sf"/>
</dbReference>
<dbReference type="InterPro" id="IPR023401">
    <property type="entry name" value="ODC_N"/>
</dbReference>
<dbReference type="EMBL" id="DUTF01000349">
    <property type="protein sequence ID" value="HHY28250.1"/>
    <property type="molecule type" value="Genomic_DNA"/>
</dbReference>
<dbReference type="SUPFAM" id="SSF51735">
    <property type="entry name" value="NAD(P)-binding Rossmann-fold domains"/>
    <property type="match status" value="1"/>
</dbReference>
<name>A0A7C6Z6G0_9FIRM</name>
<dbReference type="InterPro" id="IPR003462">
    <property type="entry name" value="ODC_Mu_crystall"/>
</dbReference>
<protein>
    <submittedName>
        <fullName evidence="1">Uncharacterized protein</fullName>
    </submittedName>
</protein>
<organism evidence="1 2">
    <name type="scientific">Desulfitobacterium dehalogenans</name>
    <dbReference type="NCBI Taxonomy" id="36854"/>
    <lineage>
        <taxon>Bacteria</taxon>
        <taxon>Bacillati</taxon>
        <taxon>Bacillota</taxon>
        <taxon>Clostridia</taxon>
        <taxon>Eubacteriales</taxon>
        <taxon>Desulfitobacteriaceae</taxon>
        <taxon>Desulfitobacterium</taxon>
    </lineage>
</organism>
<dbReference type="Gene3D" id="3.40.50.720">
    <property type="entry name" value="NAD(P)-binding Rossmann-like Domain"/>
    <property type="match status" value="1"/>
</dbReference>
<sequence>MFCCFALSHEIEASVWFIDPNHLILNKVKGRTSEDQITLFDSTGMALLDLATAEIALQLAEKTGLGTKAKI</sequence>
<proteinExistence type="predicted"/>
<dbReference type="Pfam" id="PF02423">
    <property type="entry name" value="OCD_Mu_crystall"/>
    <property type="match status" value="1"/>
</dbReference>
<evidence type="ECO:0000313" key="1">
    <source>
        <dbReference type="EMBL" id="HHY28250.1"/>
    </source>
</evidence>
<accession>A0A7C6Z6G0</accession>
<evidence type="ECO:0000313" key="2">
    <source>
        <dbReference type="Proteomes" id="UP000553059"/>
    </source>
</evidence>
<gene>
    <name evidence="1" type="ORF">GX523_16210</name>
</gene>
<dbReference type="Proteomes" id="UP000553059">
    <property type="component" value="Unassembled WGS sequence"/>
</dbReference>